<dbReference type="CDD" id="cd01449">
    <property type="entry name" value="TST_Repeat_2"/>
    <property type="match status" value="1"/>
</dbReference>
<evidence type="ECO:0000256" key="1">
    <source>
        <dbReference type="ARBA" id="ARBA00022679"/>
    </source>
</evidence>
<dbReference type="InterPro" id="IPR001763">
    <property type="entry name" value="Rhodanese-like_dom"/>
</dbReference>
<dbReference type="Proteomes" id="UP000276133">
    <property type="component" value="Unassembled WGS sequence"/>
</dbReference>
<keyword evidence="5" id="KW-1185">Reference proteome</keyword>
<sequence>MLNFLTHSLASSRPSSFQRTGLNQTNLHNTLVTWEYQTSTISQYGFAAASRAWLHLRAFGNERVSILNGGINAWKNKNFELTSEIKSYPKVEFKIKENKTLVKNYDDIVRSLNAKSTQLVDVRSAEEFNKENQVLGQNFIPTSKNFPFPELFDANTGKIKEQAQIIEMFQKAGINLKAPVIFYCNTSVTASIVAFAAFLIGHEKIPVYRGSWIEYSQQIYLTKKNFLMWFWGFVKDRIIEAVEKCCPKKIFKPRKQNHCPWFDDELKASKKYRDYCYFIYSESNNEQTQATPKDFKNSKKFWQFYKSSVKLRSDKNFDDCPEKTEVIQTGEFKASSVADQINEPILLENSKLFNLLSRNLFDCQNIFLIV</sequence>
<dbReference type="PANTHER" id="PTHR11364">
    <property type="entry name" value="THIOSULFATE SULFERTANSFERASE"/>
    <property type="match status" value="1"/>
</dbReference>
<dbReference type="Pfam" id="PF00581">
    <property type="entry name" value="Rhodanese"/>
    <property type="match status" value="1"/>
</dbReference>
<gene>
    <name evidence="4" type="ORF">BpHYR1_025884</name>
</gene>
<feature type="domain" description="Rhodanese" evidence="3">
    <location>
        <begin position="113"/>
        <end position="224"/>
    </location>
</feature>
<dbReference type="PANTHER" id="PTHR11364:SF27">
    <property type="entry name" value="SULFURTRANSFERASE"/>
    <property type="match status" value="1"/>
</dbReference>
<dbReference type="EMBL" id="REGN01007015">
    <property type="protein sequence ID" value="RNA07508.1"/>
    <property type="molecule type" value="Genomic_DNA"/>
</dbReference>
<feature type="domain" description="Rhodanese" evidence="3">
    <location>
        <begin position="49"/>
        <end position="83"/>
    </location>
</feature>
<reference evidence="4 5" key="1">
    <citation type="journal article" date="2018" name="Sci. Rep.">
        <title>Genomic signatures of local adaptation to the degree of environmental predictability in rotifers.</title>
        <authorList>
            <person name="Franch-Gras L."/>
            <person name="Hahn C."/>
            <person name="Garcia-Roger E.M."/>
            <person name="Carmona M.J."/>
            <person name="Serra M."/>
            <person name="Gomez A."/>
        </authorList>
    </citation>
    <scope>NUCLEOTIDE SEQUENCE [LARGE SCALE GENOMIC DNA]</scope>
    <source>
        <strain evidence="4">HYR1</strain>
    </source>
</reference>
<dbReference type="SMART" id="SM00450">
    <property type="entry name" value="RHOD"/>
    <property type="match status" value="1"/>
</dbReference>
<proteinExistence type="predicted"/>
<dbReference type="InterPro" id="IPR036873">
    <property type="entry name" value="Rhodanese-like_dom_sf"/>
</dbReference>
<comment type="caution">
    <text evidence="4">The sequence shown here is derived from an EMBL/GenBank/DDBJ whole genome shotgun (WGS) entry which is preliminary data.</text>
</comment>
<accession>A0A3M7Q969</accession>
<dbReference type="GO" id="GO:0004792">
    <property type="term" value="F:thiosulfate-cyanide sulfurtransferase activity"/>
    <property type="evidence" value="ECO:0007669"/>
    <property type="project" value="TreeGrafter"/>
</dbReference>
<dbReference type="OrthoDB" id="270167at2759"/>
<evidence type="ECO:0000313" key="5">
    <source>
        <dbReference type="Proteomes" id="UP000276133"/>
    </source>
</evidence>
<dbReference type="SUPFAM" id="SSF52821">
    <property type="entry name" value="Rhodanese/Cell cycle control phosphatase"/>
    <property type="match status" value="2"/>
</dbReference>
<dbReference type="InterPro" id="IPR045078">
    <property type="entry name" value="TST/MPST-like"/>
</dbReference>
<evidence type="ECO:0000259" key="3">
    <source>
        <dbReference type="PROSITE" id="PS50206"/>
    </source>
</evidence>
<dbReference type="STRING" id="10195.A0A3M7Q969"/>
<dbReference type="AlphaFoldDB" id="A0A3M7Q969"/>
<keyword evidence="2" id="KW-0677">Repeat</keyword>
<evidence type="ECO:0000256" key="2">
    <source>
        <dbReference type="ARBA" id="ARBA00022737"/>
    </source>
</evidence>
<protein>
    <submittedName>
        <fullName evidence="4">3-mercaptopyruvate sulfurtransferase</fullName>
    </submittedName>
</protein>
<keyword evidence="1 4" id="KW-0808">Transferase</keyword>
<evidence type="ECO:0000313" key="4">
    <source>
        <dbReference type="EMBL" id="RNA07508.1"/>
    </source>
</evidence>
<organism evidence="4 5">
    <name type="scientific">Brachionus plicatilis</name>
    <name type="common">Marine rotifer</name>
    <name type="synonym">Brachionus muelleri</name>
    <dbReference type="NCBI Taxonomy" id="10195"/>
    <lineage>
        <taxon>Eukaryota</taxon>
        <taxon>Metazoa</taxon>
        <taxon>Spiralia</taxon>
        <taxon>Gnathifera</taxon>
        <taxon>Rotifera</taxon>
        <taxon>Eurotatoria</taxon>
        <taxon>Monogononta</taxon>
        <taxon>Pseudotrocha</taxon>
        <taxon>Ploima</taxon>
        <taxon>Brachionidae</taxon>
        <taxon>Brachionus</taxon>
    </lineage>
</organism>
<keyword evidence="4" id="KW-0670">Pyruvate</keyword>
<dbReference type="PROSITE" id="PS50206">
    <property type="entry name" value="RHODANESE_3"/>
    <property type="match status" value="2"/>
</dbReference>
<name>A0A3M7Q969_BRAPC</name>
<dbReference type="GO" id="GO:0005739">
    <property type="term" value="C:mitochondrion"/>
    <property type="evidence" value="ECO:0007669"/>
    <property type="project" value="TreeGrafter"/>
</dbReference>
<dbReference type="Gene3D" id="3.40.250.10">
    <property type="entry name" value="Rhodanese-like domain"/>
    <property type="match status" value="2"/>
</dbReference>